<evidence type="ECO:0000313" key="2">
    <source>
        <dbReference type="EMBL" id="NEU97644.1"/>
    </source>
</evidence>
<evidence type="ECO:0000313" key="3">
    <source>
        <dbReference type="Proteomes" id="UP000468531"/>
    </source>
</evidence>
<evidence type="ECO:0000256" key="1">
    <source>
        <dbReference type="SAM" id="MobiDB-lite"/>
    </source>
</evidence>
<dbReference type="RefSeq" id="WP_430649390.1">
    <property type="nucleotide sequence ID" value="NZ_VKHP01000065.1"/>
</dbReference>
<gene>
    <name evidence="2" type="ORF">FNJ47_17840</name>
</gene>
<feature type="compositionally biased region" description="Basic and acidic residues" evidence="1">
    <location>
        <begin position="87"/>
        <end position="102"/>
    </location>
</feature>
<dbReference type="InterPro" id="IPR052719">
    <property type="entry name" value="CvpA-like"/>
</dbReference>
<sequence length="102" mass="11272">ARGLLIVLVAFMFFTWLVPDKQRPDWVTGAKSRVVLQGTGDWLMSLLPDDPENTILKKFKKNKPDDDSAADTNDQATPASGDGYSKPARDSLKKLIEKPAGR</sequence>
<dbReference type="PANTHER" id="PTHR36926:SF1">
    <property type="entry name" value="COLICIN V PRODUCTION PROTEIN"/>
    <property type="match status" value="1"/>
</dbReference>
<proteinExistence type="predicted"/>
<keyword evidence="3" id="KW-1185">Reference proteome</keyword>
<accession>A0A6P1BHL5</accession>
<dbReference type="EMBL" id="VKHP01000065">
    <property type="protein sequence ID" value="NEU97644.1"/>
    <property type="molecule type" value="Genomic_DNA"/>
</dbReference>
<feature type="region of interest" description="Disordered" evidence="1">
    <location>
        <begin position="57"/>
        <end position="102"/>
    </location>
</feature>
<dbReference type="PANTHER" id="PTHR36926">
    <property type="entry name" value="COLICIN V PRODUCTION PROTEIN"/>
    <property type="match status" value="1"/>
</dbReference>
<dbReference type="AlphaFoldDB" id="A0A6P1BHL5"/>
<feature type="non-terminal residue" evidence="2">
    <location>
        <position position="1"/>
    </location>
</feature>
<name>A0A6P1BHL5_9BRAD</name>
<protein>
    <submittedName>
        <fullName evidence="2">CvpA family protein</fullName>
    </submittedName>
</protein>
<reference evidence="2 3" key="1">
    <citation type="journal article" date="2020" name="Arch. Microbiol.">
        <title>Bradyrhizobium uaiense sp. nov., a new highly efficient cowpea symbiont.</title>
        <authorList>
            <person name="Cabral Michel D."/>
            <person name="Azarias Guimaraes A."/>
            <person name="Martins da Costa E."/>
            <person name="Soares de Carvalho T."/>
            <person name="Balsanelli E."/>
            <person name="Willems A."/>
            <person name="Maltempi de Souza E."/>
            <person name="de Souza Moreira F.M."/>
        </authorList>
    </citation>
    <scope>NUCLEOTIDE SEQUENCE [LARGE SCALE GENOMIC DNA]</scope>
    <source>
        <strain evidence="2 3">UFLA 03-164</strain>
    </source>
</reference>
<organism evidence="2 3">
    <name type="scientific">Bradyrhizobium uaiense</name>
    <dbReference type="NCBI Taxonomy" id="2594946"/>
    <lineage>
        <taxon>Bacteria</taxon>
        <taxon>Pseudomonadati</taxon>
        <taxon>Pseudomonadota</taxon>
        <taxon>Alphaproteobacteria</taxon>
        <taxon>Hyphomicrobiales</taxon>
        <taxon>Nitrobacteraceae</taxon>
        <taxon>Bradyrhizobium</taxon>
    </lineage>
</organism>
<dbReference type="Proteomes" id="UP000468531">
    <property type="component" value="Unassembled WGS sequence"/>
</dbReference>
<comment type="caution">
    <text evidence="2">The sequence shown here is derived from an EMBL/GenBank/DDBJ whole genome shotgun (WGS) entry which is preliminary data.</text>
</comment>